<feature type="compositionally biased region" description="Basic and acidic residues" evidence="1">
    <location>
        <begin position="126"/>
        <end position="138"/>
    </location>
</feature>
<evidence type="ECO:0000313" key="4">
    <source>
        <dbReference type="Proteomes" id="UP000266841"/>
    </source>
</evidence>
<dbReference type="EMBL" id="AGNL01047902">
    <property type="protein sequence ID" value="EJK46205.1"/>
    <property type="molecule type" value="Genomic_DNA"/>
</dbReference>
<organism evidence="3 4">
    <name type="scientific">Thalassiosira oceanica</name>
    <name type="common">Marine diatom</name>
    <dbReference type="NCBI Taxonomy" id="159749"/>
    <lineage>
        <taxon>Eukaryota</taxon>
        <taxon>Sar</taxon>
        <taxon>Stramenopiles</taxon>
        <taxon>Ochrophyta</taxon>
        <taxon>Bacillariophyta</taxon>
        <taxon>Coscinodiscophyceae</taxon>
        <taxon>Thalassiosirophycidae</taxon>
        <taxon>Thalassiosirales</taxon>
        <taxon>Thalassiosiraceae</taxon>
        <taxon>Thalassiosira</taxon>
    </lineage>
</organism>
<dbReference type="Proteomes" id="UP000266841">
    <property type="component" value="Unassembled WGS sequence"/>
</dbReference>
<feature type="transmembrane region" description="Helical" evidence="2">
    <location>
        <begin position="70"/>
        <end position="92"/>
    </location>
</feature>
<proteinExistence type="predicted"/>
<keyword evidence="2" id="KW-1133">Transmembrane helix</keyword>
<feature type="region of interest" description="Disordered" evidence="1">
    <location>
        <begin position="111"/>
        <end position="298"/>
    </location>
</feature>
<accession>K0R2C8</accession>
<feature type="compositionally biased region" description="Basic and acidic residues" evidence="1">
    <location>
        <begin position="165"/>
        <end position="177"/>
    </location>
</feature>
<feature type="compositionally biased region" description="Polar residues" evidence="1">
    <location>
        <begin position="288"/>
        <end position="298"/>
    </location>
</feature>
<sequence>MTLAPTVAPTTLAYMEANQAQEMLIMTATEDSGIRFGERVTFETSSPWNRECAEAGVLTTAPPFSLSSGVMVGVGVGFLWCCLTAVTVACLMKARGEIMEQRDIENLLKAQRDGPIASSSSSPPYGRKDAELGSKLDHSTACSTDSDDESDPFDHTKNSRLPPRARAEVAKSVREGAARSGAAGAHHVSHARSMVVQRNQDDIEEGKSGALRPSAKARLASGPEARRGGGRGRAAAEHSQSMSAVPRPDPNRASGRHGKALDGSSRSASMPVKGHKGGSSDARRSSRKWATTRSGTAR</sequence>
<dbReference type="AlphaFoldDB" id="K0R2C8"/>
<reference evidence="3 4" key="1">
    <citation type="journal article" date="2012" name="Genome Biol.">
        <title>Genome and low-iron response of an oceanic diatom adapted to chronic iron limitation.</title>
        <authorList>
            <person name="Lommer M."/>
            <person name="Specht M."/>
            <person name="Roy A.S."/>
            <person name="Kraemer L."/>
            <person name="Andreson R."/>
            <person name="Gutowska M.A."/>
            <person name="Wolf J."/>
            <person name="Bergner S.V."/>
            <person name="Schilhabel M.B."/>
            <person name="Klostermeier U.C."/>
            <person name="Beiko R.G."/>
            <person name="Rosenstiel P."/>
            <person name="Hippler M."/>
            <person name="Laroche J."/>
        </authorList>
    </citation>
    <scope>NUCLEOTIDE SEQUENCE [LARGE SCALE GENOMIC DNA]</scope>
    <source>
        <strain evidence="3 4">CCMP1005</strain>
    </source>
</reference>
<evidence type="ECO:0000256" key="2">
    <source>
        <dbReference type="SAM" id="Phobius"/>
    </source>
</evidence>
<keyword evidence="2" id="KW-0472">Membrane</keyword>
<comment type="caution">
    <text evidence="3">The sequence shown here is derived from an EMBL/GenBank/DDBJ whole genome shotgun (WGS) entry which is preliminary data.</text>
</comment>
<protein>
    <submittedName>
        <fullName evidence="3">Uncharacterized protein</fullName>
    </submittedName>
</protein>
<keyword evidence="2" id="KW-0812">Transmembrane</keyword>
<keyword evidence="4" id="KW-1185">Reference proteome</keyword>
<name>K0R2C8_THAOC</name>
<evidence type="ECO:0000256" key="1">
    <source>
        <dbReference type="SAM" id="MobiDB-lite"/>
    </source>
</evidence>
<gene>
    <name evidence="3" type="ORF">THAOC_35138</name>
</gene>
<evidence type="ECO:0000313" key="3">
    <source>
        <dbReference type="EMBL" id="EJK46205.1"/>
    </source>
</evidence>